<protein>
    <submittedName>
        <fullName evidence="1">DEAD-box ATP-dependent RNA helicase 51</fullName>
    </submittedName>
</protein>
<dbReference type="OrthoDB" id="10259640at2759"/>
<name>A0A2U1M489_ARTAN</name>
<organism evidence="1 2">
    <name type="scientific">Artemisia annua</name>
    <name type="common">Sweet wormwood</name>
    <dbReference type="NCBI Taxonomy" id="35608"/>
    <lineage>
        <taxon>Eukaryota</taxon>
        <taxon>Viridiplantae</taxon>
        <taxon>Streptophyta</taxon>
        <taxon>Embryophyta</taxon>
        <taxon>Tracheophyta</taxon>
        <taxon>Spermatophyta</taxon>
        <taxon>Magnoliopsida</taxon>
        <taxon>eudicotyledons</taxon>
        <taxon>Gunneridae</taxon>
        <taxon>Pentapetalae</taxon>
        <taxon>asterids</taxon>
        <taxon>campanulids</taxon>
        <taxon>Asterales</taxon>
        <taxon>Asteraceae</taxon>
        <taxon>Asteroideae</taxon>
        <taxon>Anthemideae</taxon>
        <taxon>Artemisiinae</taxon>
        <taxon>Artemisia</taxon>
    </lineage>
</organism>
<dbReference type="EMBL" id="PKPP01006583">
    <property type="protein sequence ID" value="PWA56055.1"/>
    <property type="molecule type" value="Genomic_DNA"/>
</dbReference>
<evidence type="ECO:0000313" key="1">
    <source>
        <dbReference type="EMBL" id="PWA56055.1"/>
    </source>
</evidence>
<proteinExistence type="predicted"/>
<gene>
    <name evidence="1" type="ORF">CTI12_AA421290</name>
</gene>
<keyword evidence="1" id="KW-0378">Hydrolase</keyword>
<evidence type="ECO:0000313" key="2">
    <source>
        <dbReference type="Proteomes" id="UP000245207"/>
    </source>
</evidence>
<keyword evidence="2" id="KW-1185">Reference proteome</keyword>
<accession>A0A2U1M489</accession>
<dbReference type="Proteomes" id="UP000245207">
    <property type="component" value="Unassembled WGS sequence"/>
</dbReference>
<keyword evidence="1" id="KW-0067">ATP-binding</keyword>
<sequence length="68" mass="7817">MGCNAKFALQTHAVVADSWAGHSWCSTKREDERIRKGFNLLVATPGPLLDHLQNTKWFIYKNLKKMSR</sequence>
<dbReference type="AlphaFoldDB" id="A0A2U1M489"/>
<keyword evidence="1" id="KW-0347">Helicase</keyword>
<keyword evidence="1" id="KW-0547">Nucleotide-binding</keyword>
<reference evidence="1 2" key="1">
    <citation type="journal article" date="2018" name="Mol. Plant">
        <title>The genome of Artemisia annua provides insight into the evolution of Asteraceae family and artemisinin biosynthesis.</title>
        <authorList>
            <person name="Shen Q."/>
            <person name="Zhang L."/>
            <person name="Liao Z."/>
            <person name="Wang S."/>
            <person name="Yan T."/>
            <person name="Shi P."/>
            <person name="Liu M."/>
            <person name="Fu X."/>
            <person name="Pan Q."/>
            <person name="Wang Y."/>
            <person name="Lv Z."/>
            <person name="Lu X."/>
            <person name="Zhang F."/>
            <person name="Jiang W."/>
            <person name="Ma Y."/>
            <person name="Chen M."/>
            <person name="Hao X."/>
            <person name="Li L."/>
            <person name="Tang Y."/>
            <person name="Lv G."/>
            <person name="Zhou Y."/>
            <person name="Sun X."/>
            <person name="Brodelius P.E."/>
            <person name="Rose J.K.C."/>
            <person name="Tang K."/>
        </authorList>
    </citation>
    <scope>NUCLEOTIDE SEQUENCE [LARGE SCALE GENOMIC DNA]</scope>
    <source>
        <strain evidence="2">cv. Huhao1</strain>
        <tissue evidence="1">Leaf</tissue>
    </source>
</reference>
<comment type="caution">
    <text evidence="1">The sequence shown here is derived from an EMBL/GenBank/DDBJ whole genome shotgun (WGS) entry which is preliminary data.</text>
</comment>
<dbReference type="Gene3D" id="3.40.50.300">
    <property type="entry name" value="P-loop containing nucleotide triphosphate hydrolases"/>
    <property type="match status" value="1"/>
</dbReference>
<dbReference type="InterPro" id="IPR027417">
    <property type="entry name" value="P-loop_NTPase"/>
</dbReference>
<dbReference type="GO" id="GO:0004386">
    <property type="term" value="F:helicase activity"/>
    <property type="evidence" value="ECO:0007669"/>
    <property type="project" value="UniProtKB-KW"/>
</dbReference>
<dbReference type="STRING" id="35608.A0A2U1M489"/>